<protein>
    <recommendedName>
        <fullName evidence="4">Hint domain-containing protein</fullName>
    </recommendedName>
</protein>
<dbReference type="SMART" id="SM00306">
    <property type="entry name" value="HintN"/>
    <property type="match status" value="1"/>
</dbReference>
<evidence type="ECO:0000256" key="2">
    <source>
        <dbReference type="SAM" id="MobiDB-lite"/>
    </source>
</evidence>
<evidence type="ECO:0000259" key="4">
    <source>
        <dbReference type="SMART" id="SM00306"/>
    </source>
</evidence>
<evidence type="ECO:0000256" key="1">
    <source>
        <dbReference type="SAM" id="Coils"/>
    </source>
</evidence>
<dbReference type="Pfam" id="PF07591">
    <property type="entry name" value="PT-HINT"/>
    <property type="match status" value="1"/>
</dbReference>
<evidence type="ECO:0000313" key="5">
    <source>
        <dbReference type="EMBL" id="GAA4147123.1"/>
    </source>
</evidence>
<feature type="transmembrane region" description="Helical" evidence="3">
    <location>
        <begin position="15"/>
        <end position="36"/>
    </location>
</feature>
<dbReference type="SUPFAM" id="SSF51294">
    <property type="entry name" value="Hedgehog/intein (Hint) domain"/>
    <property type="match status" value="1"/>
</dbReference>
<keyword evidence="1" id="KW-0175">Coiled coil</keyword>
<accession>A0ABP7Z4A7</accession>
<dbReference type="InterPro" id="IPR003587">
    <property type="entry name" value="Hint_dom_N"/>
</dbReference>
<keyword evidence="3" id="KW-1133">Transmembrane helix</keyword>
<sequence length="501" mass="53824">MHMLRRLGDRGEGSLSYIAIALLVGAIAAAVTVVAVPDSVTANIKAGVCEITRVAGCDPDGGGDDRANASPSATAATTAPASGASPTPSTSGGLSPEQQEYEAARAALAAADRELNGAQREWDGFSLLEEIGKLGLDFLAGDIVNCVKKPNVGDCLWALVGVVPWGKIGKLLKSIPKVIKLIDRFLDLKRRLDKARKARRDARTRLDKALEACKRQNKRTGNSFLPGTPVLMADGTRKPIERVRVGDMVWASDPVTGRSGPRRVAARIVGDGPKDLVDLTVDLDGSLGGPTARVTATANHPFWVTGVDDYIDADHLAFGDVLGTAGGGRATVVDSSHRRRHATVYNLTVEDLHTYFVGLGGTDVLVHNDPTPGPNDACSTGGTQPEDMKGLRPHEIDTMNRLRKLFPEEDFKPTNVGDADYIGKSGKFDAMGHPNASKYWSRQRNGFLAQIERHAQKSDYAVVDLTGFQNAHIQEVMNYIKTLSPELQRKIIVINDTQILN</sequence>
<organism evidence="5 6">
    <name type="scientific">Actinomadura keratinilytica</name>
    <dbReference type="NCBI Taxonomy" id="547461"/>
    <lineage>
        <taxon>Bacteria</taxon>
        <taxon>Bacillati</taxon>
        <taxon>Actinomycetota</taxon>
        <taxon>Actinomycetes</taxon>
        <taxon>Streptosporangiales</taxon>
        <taxon>Thermomonosporaceae</taxon>
        <taxon>Actinomadura</taxon>
    </lineage>
</organism>
<feature type="region of interest" description="Disordered" evidence="2">
    <location>
        <begin position="60"/>
        <end position="98"/>
    </location>
</feature>
<keyword evidence="3" id="KW-0812">Transmembrane</keyword>
<feature type="compositionally biased region" description="Low complexity" evidence="2">
    <location>
        <begin position="69"/>
        <end position="96"/>
    </location>
</feature>
<dbReference type="EMBL" id="BAABDO010000065">
    <property type="protein sequence ID" value="GAA4147123.1"/>
    <property type="molecule type" value="Genomic_DNA"/>
</dbReference>
<keyword evidence="6" id="KW-1185">Reference proteome</keyword>
<dbReference type="CDD" id="cd00081">
    <property type="entry name" value="Hint"/>
    <property type="match status" value="1"/>
</dbReference>
<feature type="coiled-coil region" evidence="1">
    <location>
        <begin position="185"/>
        <end position="219"/>
    </location>
</feature>
<evidence type="ECO:0000313" key="6">
    <source>
        <dbReference type="Proteomes" id="UP001500266"/>
    </source>
</evidence>
<feature type="domain" description="Hint" evidence="4">
    <location>
        <begin position="221"/>
        <end position="326"/>
    </location>
</feature>
<keyword evidence="3" id="KW-0472">Membrane</keyword>
<dbReference type="InterPro" id="IPR036844">
    <property type="entry name" value="Hint_dom_sf"/>
</dbReference>
<dbReference type="Gene3D" id="2.170.16.10">
    <property type="entry name" value="Hedgehog/Intein (Hint) domain"/>
    <property type="match status" value="1"/>
</dbReference>
<dbReference type="CDD" id="cd20726">
    <property type="entry name" value="CDI_toxin_BpE479_tRNase-like"/>
    <property type="match status" value="1"/>
</dbReference>
<evidence type="ECO:0000256" key="3">
    <source>
        <dbReference type="SAM" id="Phobius"/>
    </source>
</evidence>
<dbReference type="Proteomes" id="UP001500266">
    <property type="component" value="Unassembled WGS sequence"/>
</dbReference>
<proteinExistence type="predicted"/>
<dbReference type="InterPro" id="IPR030934">
    <property type="entry name" value="Intein_C"/>
</dbReference>
<reference evidence="6" key="1">
    <citation type="journal article" date="2019" name="Int. J. Syst. Evol. Microbiol.">
        <title>The Global Catalogue of Microorganisms (GCM) 10K type strain sequencing project: providing services to taxonomists for standard genome sequencing and annotation.</title>
        <authorList>
            <consortium name="The Broad Institute Genomics Platform"/>
            <consortium name="The Broad Institute Genome Sequencing Center for Infectious Disease"/>
            <person name="Wu L."/>
            <person name="Ma J."/>
        </authorList>
    </citation>
    <scope>NUCLEOTIDE SEQUENCE [LARGE SCALE GENOMIC DNA]</scope>
    <source>
        <strain evidence="6">JCM 17316</strain>
    </source>
</reference>
<comment type="caution">
    <text evidence="5">The sequence shown here is derived from an EMBL/GenBank/DDBJ whole genome shotgun (WGS) entry which is preliminary data.</text>
</comment>
<gene>
    <name evidence="5" type="ORF">GCM10022416_40250</name>
</gene>
<dbReference type="NCBIfam" id="TIGR01443">
    <property type="entry name" value="intein_Cterm"/>
    <property type="match status" value="1"/>
</dbReference>
<name>A0ABP7Z4A7_9ACTN</name>
<dbReference type="PROSITE" id="PS50818">
    <property type="entry name" value="INTEIN_C_TER"/>
    <property type="match status" value="1"/>
</dbReference>